<organism evidence="6 7">
    <name type="scientific">Nonomuraea rosea</name>
    <dbReference type="NCBI Taxonomy" id="638574"/>
    <lineage>
        <taxon>Bacteria</taxon>
        <taxon>Bacillati</taxon>
        <taxon>Actinomycetota</taxon>
        <taxon>Actinomycetes</taxon>
        <taxon>Streptosporangiales</taxon>
        <taxon>Streptosporangiaceae</taxon>
        <taxon>Nonomuraea</taxon>
    </lineage>
</organism>
<dbReference type="InterPro" id="IPR009057">
    <property type="entry name" value="Homeodomain-like_sf"/>
</dbReference>
<dbReference type="Pfam" id="PF21597">
    <property type="entry name" value="TetR_C_43"/>
    <property type="match status" value="1"/>
</dbReference>
<dbReference type="InterPro" id="IPR036271">
    <property type="entry name" value="Tet_transcr_reg_TetR-rel_C_sf"/>
</dbReference>
<accession>A0ABP6YPC2</accession>
<dbReference type="RefSeq" id="WP_345570357.1">
    <property type="nucleotide sequence ID" value="NZ_BAABDQ010000023.1"/>
</dbReference>
<dbReference type="Gene3D" id="1.10.357.10">
    <property type="entry name" value="Tetracycline Repressor, domain 2"/>
    <property type="match status" value="1"/>
</dbReference>
<evidence type="ECO:0000256" key="3">
    <source>
        <dbReference type="ARBA" id="ARBA00023163"/>
    </source>
</evidence>
<dbReference type="InterPro" id="IPR049445">
    <property type="entry name" value="TetR_SbtR-like_C"/>
</dbReference>
<evidence type="ECO:0000259" key="5">
    <source>
        <dbReference type="PROSITE" id="PS50977"/>
    </source>
</evidence>
<dbReference type="Pfam" id="PF00440">
    <property type="entry name" value="TetR_N"/>
    <property type="match status" value="1"/>
</dbReference>
<evidence type="ECO:0000256" key="4">
    <source>
        <dbReference type="PROSITE-ProRule" id="PRU00335"/>
    </source>
</evidence>
<feature type="DNA-binding region" description="H-T-H motif" evidence="4">
    <location>
        <begin position="35"/>
        <end position="54"/>
    </location>
</feature>
<keyword evidence="7" id="KW-1185">Reference proteome</keyword>
<dbReference type="PROSITE" id="PS50977">
    <property type="entry name" value="HTH_TETR_2"/>
    <property type="match status" value="1"/>
</dbReference>
<evidence type="ECO:0000313" key="6">
    <source>
        <dbReference type="EMBL" id="GAA3586462.1"/>
    </source>
</evidence>
<name>A0ABP6YPC2_9ACTN</name>
<dbReference type="PANTHER" id="PTHR30055">
    <property type="entry name" value="HTH-TYPE TRANSCRIPTIONAL REGULATOR RUTR"/>
    <property type="match status" value="1"/>
</dbReference>
<protein>
    <submittedName>
        <fullName evidence="6">TetR/AcrR family transcriptional regulator</fullName>
    </submittedName>
</protein>
<keyword evidence="1" id="KW-0805">Transcription regulation</keyword>
<dbReference type="PANTHER" id="PTHR30055:SF234">
    <property type="entry name" value="HTH-TYPE TRANSCRIPTIONAL REGULATOR BETI"/>
    <property type="match status" value="1"/>
</dbReference>
<evidence type="ECO:0000313" key="7">
    <source>
        <dbReference type="Proteomes" id="UP001500630"/>
    </source>
</evidence>
<dbReference type="InterPro" id="IPR001647">
    <property type="entry name" value="HTH_TetR"/>
</dbReference>
<proteinExistence type="predicted"/>
<keyword evidence="2 4" id="KW-0238">DNA-binding</keyword>
<keyword evidence="3" id="KW-0804">Transcription</keyword>
<dbReference type="EMBL" id="BAABDQ010000023">
    <property type="protein sequence ID" value="GAA3586462.1"/>
    <property type="molecule type" value="Genomic_DNA"/>
</dbReference>
<evidence type="ECO:0000256" key="2">
    <source>
        <dbReference type="ARBA" id="ARBA00023125"/>
    </source>
</evidence>
<feature type="domain" description="HTH tetR-type" evidence="5">
    <location>
        <begin position="13"/>
        <end position="72"/>
    </location>
</feature>
<sequence length="188" mass="20191">MSTAEHPRRADAVRNRHLALKATKTLLAQPGTTITVEAIARQAGLGAATIVRAFGTKDALIDAAVADLLEPLIQRAHQAAAEPDPAAALRRFLLELIDFQAVHWIVSEQLTRLPVPLTSARRAELRKALVDLLHRAREAGGIRTDIDPDVTTVMLGEAAYAIARSSDASPDLAASFVTVMMDGLHPRS</sequence>
<dbReference type="InterPro" id="IPR050109">
    <property type="entry name" value="HTH-type_TetR-like_transc_reg"/>
</dbReference>
<gene>
    <name evidence="6" type="ORF">GCM10022419_080810</name>
</gene>
<dbReference type="SUPFAM" id="SSF46689">
    <property type="entry name" value="Homeodomain-like"/>
    <property type="match status" value="1"/>
</dbReference>
<comment type="caution">
    <text evidence="6">The sequence shown here is derived from an EMBL/GenBank/DDBJ whole genome shotgun (WGS) entry which is preliminary data.</text>
</comment>
<evidence type="ECO:0000256" key="1">
    <source>
        <dbReference type="ARBA" id="ARBA00023015"/>
    </source>
</evidence>
<dbReference type="SUPFAM" id="SSF48498">
    <property type="entry name" value="Tetracyclin repressor-like, C-terminal domain"/>
    <property type="match status" value="1"/>
</dbReference>
<reference evidence="7" key="1">
    <citation type="journal article" date="2019" name="Int. J. Syst. Evol. Microbiol.">
        <title>The Global Catalogue of Microorganisms (GCM) 10K type strain sequencing project: providing services to taxonomists for standard genome sequencing and annotation.</title>
        <authorList>
            <consortium name="The Broad Institute Genomics Platform"/>
            <consortium name="The Broad Institute Genome Sequencing Center for Infectious Disease"/>
            <person name="Wu L."/>
            <person name="Ma J."/>
        </authorList>
    </citation>
    <scope>NUCLEOTIDE SEQUENCE [LARGE SCALE GENOMIC DNA]</scope>
    <source>
        <strain evidence="7">JCM 17326</strain>
    </source>
</reference>
<dbReference type="Proteomes" id="UP001500630">
    <property type="component" value="Unassembled WGS sequence"/>
</dbReference>